<dbReference type="InterPro" id="IPR020476">
    <property type="entry name" value="Nudix_hydrolase"/>
</dbReference>
<evidence type="ECO:0000313" key="8">
    <source>
        <dbReference type="Proteomes" id="UP000054686"/>
    </source>
</evidence>
<dbReference type="Proteomes" id="UP000054686">
    <property type="component" value="Unassembled WGS sequence"/>
</dbReference>
<sequence>MSALDWPVDADGYPHREAARVLLFDDSGRVLLAKGHDEDQPERFWWFTIGGGIEEGEDPRAAAVREVFEETGIELAPDDLVGPVLYRTAEFDFLAVTARQDEWFFVAQAPSTALSRDGWTDLERSVIDTQAWWDIDEAAAQIDGEIYPAQILEYARAWRDGWDGRMIRLTDTREP</sequence>
<dbReference type="PROSITE" id="PS51462">
    <property type="entry name" value="NUDIX"/>
    <property type="match status" value="1"/>
</dbReference>
<dbReference type="PANTHER" id="PTHR43046">
    <property type="entry name" value="GDP-MANNOSE MANNOSYL HYDROLASE"/>
    <property type="match status" value="1"/>
</dbReference>
<dbReference type="EMBL" id="LLVT01000003">
    <property type="protein sequence ID" value="KSW10503.1"/>
    <property type="molecule type" value="Genomic_DNA"/>
</dbReference>
<dbReference type="InterPro" id="IPR020084">
    <property type="entry name" value="NUDIX_hydrolase_CS"/>
</dbReference>
<comment type="similarity">
    <text evidence="2 5">Belongs to the Nudix hydrolase family.</text>
</comment>
<evidence type="ECO:0000256" key="2">
    <source>
        <dbReference type="ARBA" id="ARBA00005582"/>
    </source>
</evidence>
<dbReference type="Gene3D" id="3.90.79.10">
    <property type="entry name" value="Nucleoside Triphosphate Pyrophosphohydrolase"/>
    <property type="match status" value="1"/>
</dbReference>
<name>A0A0V8RQR4_9ACTO</name>
<dbReference type="RefSeq" id="WP_060567373.1">
    <property type="nucleotide sequence ID" value="NZ_CP040006.1"/>
</dbReference>
<dbReference type="Pfam" id="PF00293">
    <property type="entry name" value="NUDIX"/>
    <property type="match status" value="1"/>
</dbReference>
<comment type="caution">
    <text evidence="7">The sequence shown here is derived from an EMBL/GenBank/DDBJ whole genome shotgun (WGS) entry which is preliminary data.</text>
</comment>
<dbReference type="PANTHER" id="PTHR43046:SF12">
    <property type="entry name" value="GDP-MANNOSE MANNOSYL HYDROLASE"/>
    <property type="match status" value="1"/>
</dbReference>
<reference evidence="7 8" key="1">
    <citation type="submission" date="2015-10" db="EMBL/GenBank/DDBJ databases">
        <title>Draft Genome of Actinomyces odontolyticus subsp. actinosynbacter strain XH001.</title>
        <authorList>
            <person name="Mclean J.S."/>
            <person name="He X."/>
        </authorList>
    </citation>
    <scope>NUCLEOTIDE SEQUENCE [LARGE SCALE GENOMIC DNA]</scope>
    <source>
        <strain evidence="7 8">XH001</strain>
    </source>
</reference>
<accession>A0A0V8RQR4</accession>
<dbReference type="SUPFAM" id="SSF55811">
    <property type="entry name" value="Nudix"/>
    <property type="match status" value="1"/>
</dbReference>
<dbReference type="InterPro" id="IPR015797">
    <property type="entry name" value="NUDIX_hydrolase-like_dom_sf"/>
</dbReference>
<dbReference type="PROSITE" id="PS00893">
    <property type="entry name" value="NUDIX_BOX"/>
    <property type="match status" value="1"/>
</dbReference>
<evidence type="ECO:0000256" key="3">
    <source>
        <dbReference type="ARBA" id="ARBA00022801"/>
    </source>
</evidence>
<evidence type="ECO:0000313" key="7">
    <source>
        <dbReference type="EMBL" id="KSW10503.1"/>
    </source>
</evidence>
<evidence type="ECO:0000256" key="5">
    <source>
        <dbReference type="RuleBase" id="RU003476"/>
    </source>
</evidence>
<protein>
    <submittedName>
        <fullName evidence="7">NUDIX hydrolase</fullName>
    </submittedName>
</protein>
<keyword evidence="4" id="KW-0460">Magnesium</keyword>
<dbReference type="CDD" id="cd04685">
    <property type="entry name" value="NUDIX_Hydrolase"/>
    <property type="match status" value="1"/>
</dbReference>
<feature type="domain" description="Nudix hydrolase" evidence="6">
    <location>
        <begin position="14"/>
        <end position="155"/>
    </location>
</feature>
<dbReference type="AlphaFoldDB" id="A0A0V8RQR4"/>
<comment type="cofactor">
    <cofactor evidence="1">
        <name>Mg(2+)</name>
        <dbReference type="ChEBI" id="CHEBI:18420"/>
    </cofactor>
</comment>
<organism evidence="7 8">
    <name type="scientific">Schaalia odontolytica</name>
    <dbReference type="NCBI Taxonomy" id="1660"/>
    <lineage>
        <taxon>Bacteria</taxon>
        <taxon>Bacillati</taxon>
        <taxon>Actinomycetota</taxon>
        <taxon>Actinomycetes</taxon>
        <taxon>Actinomycetales</taxon>
        <taxon>Actinomycetaceae</taxon>
        <taxon>Schaalia</taxon>
    </lineage>
</organism>
<evidence type="ECO:0000259" key="6">
    <source>
        <dbReference type="PROSITE" id="PS51462"/>
    </source>
</evidence>
<dbReference type="PRINTS" id="PR00502">
    <property type="entry name" value="NUDIXFAMILY"/>
</dbReference>
<dbReference type="InterPro" id="IPR000086">
    <property type="entry name" value="NUDIX_hydrolase_dom"/>
</dbReference>
<keyword evidence="3 5" id="KW-0378">Hydrolase</keyword>
<dbReference type="GO" id="GO:0016787">
    <property type="term" value="F:hydrolase activity"/>
    <property type="evidence" value="ECO:0007669"/>
    <property type="project" value="UniProtKB-KW"/>
</dbReference>
<dbReference type="OrthoDB" id="9804442at2"/>
<evidence type="ECO:0000256" key="4">
    <source>
        <dbReference type="ARBA" id="ARBA00022842"/>
    </source>
</evidence>
<proteinExistence type="inferred from homology"/>
<evidence type="ECO:0000256" key="1">
    <source>
        <dbReference type="ARBA" id="ARBA00001946"/>
    </source>
</evidence>
<gene>
    <name evidence="7" type="ORF">APY09_08330</name>
</gene>